<dbReference type="EMBL" id="CP136898">
    <property type="protein sequence ID" value="WOL20533.1"/>
    <property type="molecule type" value="Genomic_DNA"/>
</dbReference>
<reference evidence="4 5" key="1">
    <citation type="submission" date="2023-10" db="EMBL/GenBank/DDBJ databases">
        <title>Chromosome-scale genome assembly provides insights into flower coloration mechanisms of Canna indica.</title>
        <authorList>
            <person name="Li C."/>
        </authorList>
    </citation>
    <scope>NUCLEOTIDE SEQUENCE [LARGE SCALE GENOMIC DNA]</scope>
    <source>
        <tissue evidence="4">Flower</tissue>
    </source>
</reference>
<dbReference type="PROSITE" id="PS51259">
    <property type="entry name" value="MHD2"/>
    <property type="match status" value="1"/>
</dbReference>
<accession>A0AAQ3QTG6</accession>
<dbReference type="Proteomes" id="UP001327560">
    <property type="component" value="Chromosome 9"/>
</dbReference>
<dbReference type="AlphaFoldDB" id="A0AAQ3QTG6"/>
<protein>
    <submittedName>
        <fullName evidence="4">Uncharacterized protein</fullName>
    </submittedName>
</protein>
<dbReference type="InterPro" id="IPR008528">
    <property type="entry name" value="unc-13_homologue"/>
</dbReference>
<evidence type="ECO:0000313" key="4">
    <source>
        <dbReference type="EMBL" id="WOL20533.1"/>
    </source>
</evidence>
<dbReference type="PANTHER" id="PTHR31280:SF4">
    <property type="entry name" value="ELONGATION FACTOR TS (DUF810)"/>
    <property type="match status" value="1"/>
</dbReference>
<keyword evidence="5" id="KW-1185">Reference proteome</keyword>
<evidence type="ECO:0000259" key="2">
    <source>
        <dbReference type="PROSITE" id="PS51258"/>
    </source>
</evidence>
<dbReference type="PANTHER" id="PTHR31280">
    <property type="entry name" value="PROTEIN UNC-13 HOMOLOG"/>
    <property type="match status" value="1"/>
</dbReference>
<feature type="compositionally biased region" description="Basic residues" evidence="1">
    <location>
        <begin position="1"/>
        <end position="10"/>
    </location>
</feature>
<name>A0AAQ3QTG6_9LILI</name>
<dbReference type="PROSITE" id="PS51258">
    <property type="entry name" value="MHD1"/>
    <property type="match status" value="1"/>
</dbReference>
<evidence type="ECO:0000313" key="5">
    <source>
        <dbReference type="Proteomes" id="UP001327560"/>
    </source>
</evidence>
<evidence type="ECO:0000256" key="1">
    <source>
        <dbReference type="SAM" id="MobiDB-lite"/>
    </source>
</evidence>
<dbReference type="Pfam" id="PF25761">
    <property type="entry name" value="TPR_PATROL1"/>
    <property type="match status" value="1"/>
</dbReference>
<feature type="domain" description="MHD1" evidence="2">
    <location>
        <begin position="533"/>
        <end position="676"/>
    </location>
</feature>
<feature type="compositionally biased region" description="Polar residues" evidence="1">
    <location>
        <begin position="88"/>
        <end position="98"/>
    </location>
</feature>
<evidence type="ECO:0000259" key="3">
    <source>
        <dbReference type="PROSITE" id="PS51259"/>
    </source>
</evidence>
<dbReference type="InterPro" id="IPR057984">
    <property type="entry name" value="PATROL1_C"/>
</dbReference>
<gene>
    <name evidence="4" type="ORF">Cni_G29338</name>
</gene>
<dbReference type="InterPro" id="IPR014772">
    <property type="entry name" value="Munc13_dom-2"/>
</dbReference>
<feature type="region of interest" description="Disordered" evidence="1">
    <location>
        <begin position="1"/>
        <end position="41"/>
    </location>
</feature>
<sequence>MSRPFRHHQRPLADSKKDPNGSAPPPVYASMPASADLPSPFGQLGLPLSAAELRETAYEILVAACRATGGKPLTYIPQSERAADRSAPSVSPSLQRSLTSAAASKMKKALGIRSQSKKEGSPEKSSSKKTVSVAELMRVQMGISEQLDARIRRGLLRVAAANLGKRAESMVLPLELLQQFKASDFPDQQEYECWKTRNLKVLEAGLLLHPFLPLDKSGAASQRLCQFMHGASDRPVETGKNSESMQVLCSAVMPLAYRSKDGFGSDTCHWADGFPLNVHLYSTLLECCFNSSSEEGLVVDEIDEVLEMIKKTWTVLGVNQMFHNLCFMWILFHKFITTGQVEFDLLFAANNQLIEVAKDAKVTQNSIYSKVLSSTLSFIMDWTEQRLLAYHDTFNPRNIESMEIIVSLAVTAATTLAEEISNEDRHKRREESDIARTKIDAYIRSSLCTAFAQKMEQTDSSRPSSKNQSTPVLSILAKQIGDLASKEKQLFSPILKKWHPLAAGVAVATLHSCYGKELRQFVSGVIELTPDVVQVLKSADKLEKDLVNIAVEDSVDSDDGGKSLIREMPPYEAESAIASLVRSWIKTRVDKLKEWVDRNLQREVWNPRANRESCAPSSVEVVRMVDETLDAYFQLPIPMHSELLPGLLTSLDKNVQYYASKAKSGCGTCNMFVPALPPLTRCEVGSKLWKKKEKSQNMTKRTSQVGSTNGDSYLGLSQLCVRINSLYYIRKQLENLEKKIKICLRNVESPQLDGSNLQTSFELSLSTCQDGILQLCETTAYKVIFHDLNHVLWDALYVGEPAVSRIGPFLKELDPTLEMVSGTVHNRVRYRVITTLMKASFDGFLLVLLAGGPSRSFSRQDSQIIEEDFKALRDIYLADGDGLPDDLVEKAATEVNNVLPLFRTDTESLINQFKCMFMETNGSAAKSKFPLPQNPGHWSPIEPNTILHVLCHRNDEVATRFLKKTYNLPKKL</sequence>
<dbReference type="InterPro" id="IPR014770">
    <property type="entry name" value="Munc13_1"/>
</dbReference>
<organism evidence="4 5">
    <name type="scientific">Canna indica</name>
    <name type="common">Indian-shot</name>
    <dbReference type="NCBI Taxonomy" id="4628"/>
    <lineage>
        <taxon>Eukaryota</taxon>
        <taxon>Viridiplantae</taxon>
        <taxon>Streptophyta</taxon>
        <taxon>Embryophyta</taxon>
        <taxon>Tracheophyta</taxon>
        <taxon>Spermatophyta</taxon>
        <taxon>Magnoliopsida</taxon>
        <taxon>Liliopsida</taxon>
        <taxon>Zingiberales</taxon>
        <taxon>Cannaceae</taxon>
        <taxon>Canna</taxon>
    </lineage>
</organism>
<proteinExistence type="predicted"/>
<feature type="compositionally biased region" description="Basic and acidic residues" evidence="1">
    <location>
        <begin position="116"/>
        <end position="126"/>
    </location>
</feature>
<feature type="region of interest" description="Disordered" evidence="1">
    <location>
        <begin position="79"/>
        <end position="98"/>
    </location>
</feature>
<dbReference type="Gene3D" id="1.10.357.50">
    <property type="match status" value="1"/>
</dbReference>
<feature type="domain" description="MHD2" evidence="3">
    <location>
        <begin position="803"/>
        <end position="913"/>
    </location>
</feature>
<feature type="region of interest" description="Disordered" evidence="1">
    <location>
        <begin position="108"/>
        <end position="131"/>
    </location>
</feature>